<dbReference type="GO" id="GO:0008915">
    <property type="term" value="F:lipid-A-disaccharide synthase activity"/>
    <property type="evidence" value="ECO:0007669"/>
    <property type="project" value="InterPro"/>
</dbReference>
<dbReference type="PIRSF" id="PIRSF028440">
    <property type="entry name" value="UCP_LAB_N"/>
    <property type="match status" value="1"/>
</dbReference>
<keyword evidence="1" id="KW-0472">Membrane</keyword>
<feature type="domain" description="Lipid A biosynthesis N-terminal" evidence="2">
    <location>
        <begin position="14"/>
        <end position="85"/>
    </location>
</feature>
<dbReference type="InterPro" id="IPR011499">
    <property type="entry name" value="Lipid_A_biosynth_N"/>
</dbReference>
<protein>
    <recommendedName>
        <fullName evidence="2">Lipid A biosynthesis N-terminal domain-containing protein</fullName>
    </recommendedName>
</protein>
<evidence type="ECO:0000259" key="2">
    <source>
        <dbReference type="SMART" id="SM01259"/>
    </source>
</evidence>
<keyword evidence="1" id="KW-0812">Transmembrane</keyword>
<dbReference type="InterPro" id="IPR014546">
    <property type="entry name" value="UCP028440_lipidA_biosyn"/>
</dbReference>
<accession>A0A849SVR0</accession>
<evidence type="ECO:0000313" key="4">
    <source>
        <dbReference type="Proteomes" id="UP000580839"/>
    </source>
</evidence>
<feature type="transmembrane region" description="Helical" evidence="1">
    <location>
        <begin position="12"/>
        <end position="32"/>
    </location>
</feature>
<name>A0A849SVR0_UNCEI</name>
<proteinExistence type="predicted"/>
<evidence type="ECO:0000256" key="1">
    <source>
        <dbReference type="SAM" id="Phobius"/>
    </source>
</evidence>
<sequence length="92" mass="10454">MNEWFHSPAGWYVLGFAGQVLFGSRFLVQWLASERARRVVIPRAFWLLSLFGGVALLFYAVHKRDPVFAVGQVMGLAIYARNLVLQRRESAA</sequence>
<dbReference type="Proteomes" id="UP000580839">
    <property type="component" value="Unassembled WGS sequence"/>
</dbReference>
<dbReference type="Pfam" id="PF07578">
    <property type="entry name" value="LAB_N"/>
    <property type="match status" value="1"/>
</dbReference>
<dbReference type="GO" id="GO:0009245">
    <property type="term" value="P:lipid A biosynthetic process"/>
    <property type="evidence" value="ECO:0007669"/>
    <property type="project" value="InterPro"/>
</dbReference>
<dbReference type="EMBL" id="JABFRW010000196">
    <property type="protein sequence ID" value="NOT35450.1"/>
    <property type="molecule type" value="Genomic_DNA"/>
</dbReference>
<dbReference type="SMART" id="SM01259">
    <property type="entry name" value="LAB_N"/>
    <property type="match status" value="1"/>
</dbReference>
<keyword evidence="1" id="KW-1133">Transmembrane helix</keyword>
<gene>
    <name evidence="3" type="ORF">HOP12_14995</name>
</gene>
<reference evidence="3 4" key="1">
    <citation type="submission" date="2020-04" db="EMBL/GenBank/DDBJ databases">
        <title>Metagenomic profiling of ammonia- and methane-oxidizing microorganisms in a Dutch drinking water treatment plant.</title>
        <authorList>
            <person name="Poghosyan L."/>
            <person name="Leucker S."/>
        </authorList>
    </citation>
    <scope>NUCLEOTIDE SEQUENCE [LARGE SCALE GENOMIC DNA]</scope>
    <source>
        <strain evidence="3">S-RSF-IL-03</strain>
    </source>
</reference>
<feature type="transmembrane region" description="Helical" evidence="1">
    <location>
        <begin position="44"/>
        <end position="61"/>
    </location>
</feature>
<dbReference type="AlphaFoldDB" id="A0A849SVR0"/>
<dbReference type="GO" id="GO:0016020">
    <property type="term" value="C:membrane"/>
    <property type="evidence" value="ECO:0007669"/>
    <property type="project" value="GOC"/>
</dbReference>
<evidence type="ECO:0000313" key="3">
    <source>
        <dbReference type="EMBL" id="NOT35450.1"/>
    </source>
</evidence>
<comment type="caution">
    <text evidence="3">The sequence shown here is derived from an EMBL/GenBank/DDBJ whole genome shotgun (WGS) entry which is preliminary data.</text>
</comment>
<organism evidence="3 4">
    <name type="scientific">Eiseniibacteriota bacterium</name>
    <dbReference type="NCBI Taxonomy" id="2212470"/>
    <lineage>
        <taxon>Bacteria</taxon>
        <taxon>Candidatus Eiseniibacteriota</taxon>
    </lineage>
</organism>
<feature type="transmembrane region" description="Helical" evidence="1">
    <location>
        <begin position="67"/>
        <end position="84"/>
    </location>
</feature>